<keyword evidence="3" id="KW-0378">Hydrolase</keyword>
<comment type="caution">
    <text evidence="3">The sequence shown here is derived from an EMBL/GenBank/DDBJ whole genome shotgun (WGS) entry which is preliminary data.</text>
</comment>
<evidence type="ECO:0000313" key="4">
    <source>
        <dbReference type="Proteomes" id="UP001249851"/>
    </source>
</evidence>
<evidence type="ECO:0000256" key="2">
    <source>
        <dbReference type="SAM" id="SignalP"/>
    </source>
</evidence>
<keyword evidence="4" id="KW-1185">Reference proteome</keyword>
<reference evidence="3" key="2">
    <citation type="journal article" date="2023" name="Science">
        <title>Genomic signatures of disease resistance in endangered staghorn corals.</title>
        <authorList>
            <person name="Vollmer S.V."/>
            <person name="Selwyn J.D."/>
            <person name="Despard B.A."/>
            <person name="Roesel C.L."/>
        </authorList>
    </citation>
    <scope>NUCLEOTIDE SEQUENCE</scope>
    <source>
        <strain evidence="3">K2</strain>
    </source>
</reference>
<reference evidence="3" key="1">
    <citation type="journal article" date="2023" name="G3 (Bethesda)">
        <title>Whole genome assembly and annotation of the endangered Caribbean coral Acropora cervicornis.</title>
        <authorList>
            <person name="Selwyn J.D."/>
            <person name="Vollmer S.V."/>
        </authorList>
    </citation>
    <scope>NUCLEOTIDE SEQUENCE</scope>
    <source>
        <strain evidence="3">K2</strain>
    </source>
</reference>
<dbReference type="EMBL" id="JARQWQ010000012">
    <property type="protein sequence ID" value="KAK2568307.1"/>
    <property type="molecule type" value="Genomic_DNA"/>
</dbReference>
<dbReference type="GO" id="GO:0016787">
    <property type="term" value="F:hydrolase activity"/>
    <property type="evidence" value="ECO:0007669"/>
    <property type="project" value="UniProtKB-KW"/>
</dbReference>
<evidence type="ECO:0000256" key="1">
    <source>
        <dbReference type="SAM" id="MobiDB-lite"/>
    </source>
</evidence>
<dbReference type="AlphaFoldDB" id="A0AAD9VBU4"/>
<evidence type="ECO:0000313" key="3">
    <source>
        <dbReference type="EMBL" id="KAK2568307.1"/>
    </source>
</evidence>
<name>A0AAD9VBU4_ACRCE</name>
<protein>
    <submittedName>
        <fullName evidence="3">Glycosyl hydrolase ecdE</fullName>
    </submittedName>
</protein>
<feature type="chain" id="PRO_5042230050" evidence="2">
    <location>
        <begin position="18"/>
        <end position="307"/>
    </location>
</feature>
<sequence>MWSKVTLATLLPLLTAAVQVWFQSALFRHQFEIFSYGNFTQDANRQLVVTKVKSFVSDGPVNCAFACIGEPQCLSFNLAAHPDSYGLYQCELLATDKFKAAAKAFQASDAFHHYSPWSLCQQAPCQNKGICYPDFQMNTYQCVFPVPCKFDFENGIDDWEKTGTVFDNQPTFGDNPTARNRGQSANQQGDWWIGGAEDRPSKSTPAGRLQDDGPQGTLTSHYFKIIGNNISFLIGGGCYINSTRAELVIDKKVVKTATGACHETMTRQTWDVQNYTGQIARVKLVDSSSGSWGHINFDDLKGDMRCM</sequence>
<accession>A0AAD9VBU4</accession>
<gene>
    <name evidence="3" type="ORF">P5673_007317</name>
</gene>
<keyword evidence="2" id="KW-0732">Signal</keyword>
<feature type="compositionally biased region" description="Polar residues" evidence="1">
    <location>
        <begin position="166"/>
        <end position="189"/>
    </location>
</feature>
<feature type="signal peptide" evidence="2">
    <location>
        <begin position="1"/>
        <end position="17"/>
    </location>
</feature>
<proteinExistence type="predicted"/>
<feature type="region of interest" description="Disordered" evidence="1">
    <location>
        <begin position="166"/>
        <end position="215"/>
    </location>
</feature>
<organism evidence="3 4">
    <name type="scientific">Acropora cervicornis</name>
    <name type="common">Staghorn coral</name>
    <dbReference type="NCBI Taxonomy" id="6130"/>
    <lineage>
        <taxon>Eukaryota</taxon>
        <taxon>Metazoa</taxon>
        <taxon>Cnidaria</taxon>
        <taxon>Anthozoa</taxon>
        <taxon>Hexacorallia</taxon>
        <taxon>Scleractinia</taxon>
        <taxon>Astrocoeniina</taxon>
        <taxon>Acroporidae</taxon>
        <taxon>Acropora</taxon>
    </lineage>
</organism>
<dbReference type="Proteomes" id="UP001249851">
    <property type="component" value="Unassembled WGS sequence"/>
</dbReference>